<evidence type="ECO:0000313" key="3">
    <source>
        <dbReference type="Proteomes" id="UP000264036"/>
    </source>
</evidence>
<evidence type="ECO:0000313" key="2">
    <source>
        <dbReference type="EMBL" id="HBP31063.1"/>
    </source>
</evidence>
<dbReference type="PANTHER" id="PTHR42928:SF5">
    <property type="entry name" value="BLR1237 PROTEIN"/>
    <property type="match status" value="1"/>
</dbReference>
<comment type="caution">
    <text evidence="2">The sequence shown here is derived from an EMBL/GenBank/DDBJ whole genome shotgun (WGS) entry which is preliminary data.</text>
</comment>
<reference evidence="2 3" key="1">
    <citation type="journal article" date="2018" name="Nat. Biotechnol.">
        <title>A standardized bacterial taxonomy based on genome phylogeny substantially revises the tree of life.</title>
        <authorList>
            <person name="Parks D.H."/>
            <person name="Chuvochina M."/>
            <person name="Waite D.W."/>
            <person name="Rinke C."/>
            <person name="Skarshewski A."/>
            <person name="Chaumeil P.A."/>
            <person name="Hugenholtz P."/>
        </authorList>
    </citation>
    <scope>NUCLEOTIDE SEQUENCE [LARGE SCALE GENOMIC DNA]</scope>
    <source>
        <strain evidence="2">UBA10707</strain>
    </source>
</reference>
<organism evidence="2 3">
    <name type="scientific">Advenella kashmirensis</name>
    <dbReference type="NCBI Taxonomy" id="310575"/>
    <lineage>
        <taxon>Bacteria</taxon>
        <taxon>Pseudomonadati</taxon>
        <taxon>Pseudomonadota</taxon>
        <taxon>Betaproteobacteria</taxon>
        <taxon>Burkholderiales</taxon>
        <taxon>Alcaligenaceae</taxon>
    </lineage>
</organism>
<dbReference type="EMBL" id="DOEK01000035">
    <property type="protein sequence ID" value="HBP31063.1"/>
    <property type="molecule type" value="Genomic_DNA"/>
</dbReference>
<accession>A0A356LJ58</accession>
<dbReference type="CDD" id="cd07012">
    <property type="entry name" value="PBP2_Bug_TTT"/>
    <property type="match status" value="1"/>
</dbReference>
<dbReference type="Proteomes" id="UP000264036">
    <property type="component" value="Unassembled WGS sequence"/>
</dbReference>
<dbReference type="SUPFAM" id="SSF53850">
    <property type="entry name" value="Periplasmic binding protein-like II"/>
    <property type="match status" value="1"/>
</dbReference>
<comment type="similarity">
    <text evidence="1">Belongs to the UPF0065 (bug) family.</text>
</comment>
<evidence type="ECO:0000256" key="1">
    <source>
        <dbReference type="ARBA" id="ARBA00006987"/>
    </source>
</evidence>
<dbReference type="Gene3D" id="3.40.190.10">
    <property type="entry name" value="Periplasmic binding protein-like II"/>
    <property type="match status" value="1"/>
</dbReference>
<dbReference type="Pfam" id="PF03401">
    <property type="entry name" value="TctC"/>
    <property type="match status" value="1"/>
</dbReference>
<gene>
    <name evidence="2" type="ORF">DD666_16835</name>
</gene>
<dbReference type="Gene3D" id="3.40.190.150">
    <property type="entry name" value="Bordetella uptake gene, domain 1"/>
    <property type="match status" value="1"/>
</dbReference>
<name>A0A356LJ58_9BURK</name>
<dbReference type="InterPro" id="IPR042100">
    <property type="entry name" value="Bug_dom1"/>
</dbReference>
<dbReference type="PIRSF" id="PIRSF017082">
    <property type="entry name" value="YflP"/>
    <property type="match status" value="1"/>
</dbReference>
<dbReference type="InterPro" id="IPR005064">
    <property type="entry name" value="BUG"/>
</dbReference>
<protein>
    <submittedName>
        <fullName evidence="2">ABC transporter substrate-binding protein</fullName>
    </submittedName>
</protein>
<sequence length="323" mass="34299">MKKSPFAALWVAAVLTAAIVPVAGWAAYPEKPIKMIVSFPPGSGTDTNARYAAKNMSEKLGVPVMVENKPGGNSFIAAEAVASAKPDGYTLLFASNSPVATNVAMFKSLPYDPVKGLTPLAKLSFGAMGVAVNASAPYSSIPQLLEYAKKHPGKMNYGSGSASYRIATELFLSMAQITARQIPYKGASPALTDLASGQVDFVFADYGAILPLANAGKVKIIAVTGTDRLATAPSIPTLKELGYTDYYMVNWTAAFGPAGLPENVRDLLSETLEDIYRTDDAKAFLAKINWEAFPGDSGDLARFQRTEIERWSKAAARAGIAKQ</sequence>
<proteinExistence type="inferred from homology"/>
<dbReference type="PANTHER" id="PTHR42928">
    <property type="entry name" value="TRICARBOXYLATE-BINDING PROTEIN"/>
    <property type="match status" value="1"/>
</dbReference>
<dbReference type="AlphaFoldDB" id="A0A356LJ58"/>